<dbReference type="PROSITE" id="PS51910">
    <property type="entry name" value="GH18_2"/>
    <property type="match status" value="1"/>
</dbReference>
<gene>
    <name evidence="3" type="ORF">SD70_30090</name>
</gene>
<organism evidence="3 4">
    <name type="scientific">Gordoniibacillus kamchatkensis</name>
    <dbReference type="NCBI Taxonomy" id="1590651"/>
    <lineage>
        <taxon>Bacteria</taxon>
        <taxon>Bacillati</taxon>
        <taxon>Bacillota</taxon>
        <taxon>Bacilli</taxon>
        <taxon>Bacillales</taxon>
        <taxon>Paenibacillaceae</taxon>
        <taxon>Gordoniibacillus</taxon>
    </lineage>
</organism>
<comment type="caution">
    <text evidence="3">The sequence shown here is derived from an EMBL/GenBank/DDBJ whole genome shotgun (WGS) entry which is preliminary data.</text>
</comment>
<protein>
    <submittedName>
        <fullName evidence="3">Glycosyl hydrolase</fullName>
    </submittedName>
</protein>
<dbReference type="SUPFAM" id="SSF55383">
    <property type="entry name" value="Copper amine oxidase, domain N"/>
    <property type="match status" value="1"/>
</dbReference>
<dbReference type="InterPro" id="IPR003646">
    <property type="entry name" value="SH3-like_bac-type"/>
</dbReference>
<dbReference type="InterPro" id="IPR017853">
    <property type="entry name" value="GH"/>
</dbReference>
<dbReference type="InterPro" id="IPR029070">
    <property type="entry name" value="Chitinase_insertion_sf"/>
</dbReference>
<evidence type="ECO:0000256" key="1">
    <source>
        <dbReference type="SAM" id="Phobius"/>
    </source>
</evidence>
<dbReference type="Gene3D" id="2.30.30.40">
    <property type="entry name" value="SH3 Domains"/>
    <property type="match status" value="1"/>
</dbReference>
<accession>A0ABR5AAN2</accession>
<dbReference type="Pfam" id="PF08239">
    <property type="entry name" value="SH3_3"/>
    <property type="match status" value="1"/>
</dbReference>
<keyword evidence="4" id="KW-1185">Reference proteome</keyword>
<dbReference type="PANTHER" id="PTHR46066">
    <property type="entry name" value="CHITINASE DOMAIN-CONTAINING PROTEIN 1 FAMILY MEMBER"/>
    <property type="match status" value="1"/>
</dbReference>
<dbReference type="Proteomes" id="UP000031967">
    <property type="component" value="Unassembled WGS sequence"/>
</dbReference>
<dbReference type="Gene3D" id="3.10.50.10">
    <property type="match status" value="1"/>
</dbReference>
<proteinExistence type="predicted"/>
<dbReference type="Pfam" id="PF00704">
    <property type="entry name" value="Glyco_hydro_18"/>
    <property type="match status" value="1"/>
</dbReference>
<evidence type="ECO:0000259" key="2">
    <source>
        <dbReference type="PROSITE" id="PS51910"/>
    </source>
</evidence>
<dbReference type="EMBL" id="JXAK01000089">
    <property type="protein sequence ID" value="KIL37898.1"/>
    <property type="molecule type" value="Genomic_DNA"/>
</dbReference>
<feature type="transmembrane region" description="Helical" evidence="1">
    <location>
        <begin position="12"/>
        <end position="32"/>
    </location>
</feature>
<dbReference type="SUPFAM" id="SSF51445">
    <property type="entry name" value="(Trans)glycosidases"/>
    <property type="match status" value="1"/>
</dbReference>
<name>A0ABR5AAN2_9BACL</name>
<dbReference type="Gene3D" id="3.20.20.80">
    <property type="entry name" value="Glycosidases"/>
    <property type="match status" value="1"/>
</dbReference>
<dbReference type="SMART" id="SM00287">
    <property type="entry name" value="SH3b"/>
    <property type="match status" value="1"/>
</dbReference>
<dbReference type="SMART" id="SM00636">
    <property type="entry name" value="Glyco_18"/>
    <property type="match status" value="1"/>
</dbReference>
<dbReference type="PANTHER" id="PTHR46066:SF2">
    <property type="entry name" value="CHITINASE DOMAIN-CONTAINING PROTEIN 1"/>
    <property type="match status" value="1"/>
</dbReference>
<dbReference type="GO" id="GO:0016787">
    <property type="term" value="F:hydrolase activity"/>
    <property type="evidence" value="ECO:0007669"/>
    <property type="project" value="UniProtKB-KW"/>
</dbReference>
<dbReference type="InterPro" id="IPR001223">
    <property type="entry name" value="Glyco_hydro18_cat"/>
</dbReference>
<keyword evidence="3" id="KW-0378">Hydrolase</keyword>
<dbReference type="InterPro" id="IPR036582">
    <property type="entry name" value="Mao_N_sf"/>
</dbReference>
<evidence type="ECO:0000313" key="3">
    <source>
        <dbReference type="EMBL" id="KIL37898.1"/>
    </source>
</evidence>
<keyword evidence="1" id="KW-0812">Transmembrane</keyword>
<keyword evidence="1" id="KW-1133">Transmembrane helix</keyword>
<sequence length="574" mass="64819">MRQPRRRGRKTAWLLLLAALCAVATFVLWTLYAPNRTHVRPDFHGLSKPVFYKGELWEESAAGTKESLKLPASLIKQWIDPNALYEEKSDSFIVTTDRQVLRMKTSELTATVNDKPITLKFPVEKQGKTVLVPIEPLRDLYRVDLREADDTGAVILVKEGDVLQWAKASGKSIFGRNADTAALRTGPSIKEPIVADVKNGDKLMLWGEKNGWYEAQLPSGVTGYIRKEEAVLDHVETVPRQEPKPAFVPWKPLGGKINLTWEQVTTKTPDPAKIGPMPGLNVISPTWFSLADGDGTVQNIADPAYVKWAQGRGYQVWALFSNGFDPKRTTDALATYDKRLKIIKQLLGYVQLYKLQGINIDFENVTVQDKDELTQFVRELTPYLHELNAVVSIDVTPKSGSENWSLFYDRKALAQTVDYMMMMTYDEYWASSPKAGSVASLPWVEKSVAQILNEDQVPPSKLVLGAPYYTRIWTEETKDGKTTVTSKAVGMDAVRQLIKDKKLTPAYSPETGQNYVEYTDSGKLNRIWIEDETSMKARIELVKKYDLAGVALWKRGLELPETWTWIKDTLEKKP</sequence>
<keyword evidence="1" id="KW-0472">Membrane</keyword>
<evidence type="ECO:0000313" key="4">
    <source>
        <dbReference type="Proteomes" id="UP000031967"/>
    </source>
</evidence>
<dbReference type="InterPro" id="IPR011583">
    <property type="entry name" value="Chitinase_II/V-like_cat"/>
</dbReference>
<feature type="domain" description="GH18" evidence="2">
    <location>
        <begin position="255"/>
        <end position="574"/>
    </location>
</feature>
<reference evidence="3 4" key="1">
    <citation type="submission" date="2014-12" db="EMBL/GenBank/DDBJ databases">
        <title>Draft genome sequence of Paenibacillus kamchatkensis strain B-2647.</title>
        <authorList>
            <person name="Karlyshev A.V."/>
            <person name="Kudryashova E.B."/>
        </authorList>
    </citation>
    <scope>NUCLEOTIDE SEQUENCE [LARGE SCALE GENOMIC DNA]</scope>
    <source>
        <strain evidence="3 4">VKM B-2647</strain>
    </source>
</reference>